<dbReference type="HOGENOM" id="CLU_2692796_0_0_1"/>
<proteinExistence type="predicted"/>
<dbReference type="InParanoid" id="A0A061FGR0"/>
<sequence>MFRPSESGCLYVLASGYCAGSLSTDPWRLGNLVGSAQMAWLAVKGSLVFSSLLRFGIVQGSFCSVPLFGCSSVL</sequence>
<evidence type="ECO:0000313" key="1">
    <source>
        <dbReference type="EMBL" id="EOY16093.1"/>
    </source>
</evidence>
<organism evidence="1 2">
    <name type="scientific">Theobroma cacao</name>
    <name type="common">Cacao</name>
    <name type="synonym">Cocoa</name>
    <dbReference type="NCBI Taxonomy" id="3641"/>
    <lineage>
        <taxon>Eukaryota</taxon>
        <taxon>Viridiplantae</taxon>
        <taxon>Streptophyta</taxon>
        <taxon>Embryophyta</taxon>
        <taxon>Tracheophyta</taxon>
        <taxon>Spermatophyta</taxon>
        <taxon>Magnoliopsida</taxon>
        <taxon>eudicotyledons</taxon>
        <taxon>Gunneridae</taxon>
        <taxon>Pentapetalae</taxon>
        <taxon>rosids</taxon>
        <taxon>malvids</taxon>
        <taxon>Malvales</taxon>
        <taxon>Malvaceae</taxon>
        <taxon>Byttnerioideae</taxon>
        <taxon>Theobroma</taxon>
    </lineage>
</organism>
<dbReference type="Gramene" id="EOY16093">
    <property type="protein sequence ID" value="EOY16093"/>
    <property type="gene ID" value="TCM_034971"/>
</dbReference>
<accession>A0A061FGR0</accession>
<reference evidence="1 2" key="1">
    <citation type="journal article" date="2013" name="Genome Biol.">
        <title>The genome sequence of the most widely cultivated cacao type and its use to identify candidate genes regulating pod color.</title>
        <authorList>
            <person name="Motamayor J.C."/>
            <person name="Mockaitis K."/>
            <person name="Schmutz J."/>
            <person name="Haiminen N."/>
            <person name="Iii D.L."/>
            <person name="Cornejo O."/>
            <person name="Findley S.D."/>
            <person name="Zheng P."/>
            <person name="Utro F."/>
            <person name="Royaert S."/>
            <person name="Saski C."/>
            <person name="Jenkins J."/>
            <person name="Podicheti R."/>
            <person name="Zhao M."/>
            <person name="Scheffler B.E."/>
            <person name="Stack J.C."/>
            <person name="Feltus F.A."/>
            <person name="Mustiga G.M."/>
            <person name="Amores F."/>
            <person name="Phillips W."/>
            <person name="Marelli J.P."/>
            <person name="May G.D."/>
            <person name="Shapiro H."/>
            <person name="Ma J."/>
            <person name="Bustamante C.D."/>
            <person name="Schnell R.J."/>
            <person name="Main D."/>
            <person name="Gilbert D."/>
            <person name="Parida L."/>
            <person name="Kuhn D.N."/>
        </authorList>
    </citation>
    <scope>NUCLEOTIDE SEQUENCE [LARGE SCALE GENOMIC DNA]</scope>
    <source>
        <strain evidence="2">cv. Matina 1-6</strain>
    </source>
</reference>
<dbReference type="EMBL" id="CM001886">
    <property type="protein sequence ID" value="EOY16093.1"/>
    <property type="molecule type" value="Genomic_DNA"/>
</dbReference>
<name>A0A061FGR0_THECC</name>
<evidence type="ECO:0000313" key="2">
    <source>
        <dbReference type="Proteomes" id="UP000026915"/>
    </source>
</evidence>
<protein>
    <submittedName>
        <fullName evidence="1">Uncharacterized protein</fullName>
    </submittedName>
</protein>
<dbReference type="Proteomes" id="UP000026915">
    <property type="component" value="Chromosome 8"/>
</dbReference>
<keyword evidence="2" id="KW-1185">Reference proteome</keyword>
<gene>
    <name evidence="1" type="ORF">TCM_034971</name>
</gene>
<dbReference type="AlphaFoldDB" id="A0A061FGR0"/>